<dbReference type="PANTHER" id="PTHR42085">
    <property type="entry name" value="F-BOX DOMAIN-CONTAINING PROTEIN"/>
    <property type="match status" value="1"/>
</dbReference>
<name>A0ABR3ZX05_9LECA</name>
<reference evidence="1 2" key="1">
    <citation type="submission" date="2024-09" db="EMBL/GenBank/DDBJ databases">
        <title>Rethinking Asexuality: The Enigmatic Case of Functional Sexual Genes in Lepraria (Stereocaulaceae).</title>
        <authorList>
            <person name="Doellman M."/>
            <person name="Sun Y."/>
            <person name="Barcenas-Pena A."/>
            <person name="Lumbsch H.T."/>
            <person name="Grewe F."/>
        </authorList>
    </citation>
    <scope>NUCLEOTIDE SEQUENCE [LARGE SCALE GENOMIC DNA]</scope>
    <source>
        <strain evidence="1 2">Mercado 3170</strain>
    </source>
</reference>
<protein>
    <submittedName>
        <fullName evidence="1">Uncharacterized protein</fullName>
    </submittedName>
</protein>
<comment type="caution">
    <text evidence="1">The sequence shown here is derived from an EMBL/GenBank/DDBJ whole genome shotgun (WGS) entry which is preliminary data.</text>
</comment>
<keyword evidence="2" id="KW-1185">Reference proteome</keyword>
<dbReference type="PANTHER" id="PTHR42085:SF2">
    <property type="entry name" value="F-BOX DOMAIN-CONTAINING PROTEIN"/>
    <property type="match status" value="1"/>
</dbReference>
<accession>A0ABR3ZX05</accession>
<evidence type="ECO:0000313" key="1">
    <source>
        <dbReference type="EMBL" id="KAL2037054.1"/>
    </source>
</evidence>
<organism evidence="1 2">
    <name type="scientific">Stereocaulon virgatum</name>
    <dbReference type="NCBI Taxonomy" id="373712"/>
    <lineage>
        <taxon>Eukaryota</taxon>
        <taxon>Fungi</taxon>
        <taxon>Dikarya</taxon>
        <taxon>Ascomycota</taxon>
        <taxon>Pezizomycotina</taxon>
        <taxon>Lecanoromycetes</taxon>
        <taxon>OSLEUM clade</taxon>
        <taxon>Lecanoromycetidae</taxon>
        <taxon>Lecanorales</taxon>
        <taxon>Lecanorineae</taxon>
        <taxon>Stereocaulaceae</taxon>
        <taxon>Stereocaulon</taxon>
    </lineage>
</organism>
<gene>
    <name evidence="1" type="ORF">N7G274_010181</name>
</gene>
<sequence>MIPLVHLAIENFEHRIRNVGRKDLPNTRLSPACPIYADIFAKSHPKIEVLAPLPASVLQAFVSLRHGISQPASFRFLDLPLEIREMIYGFCLVAKGTLRGDSELSTILYDYTKPIQEPVLLFDGPQIFRTCRLISEEAPHVFYSINHFHFTTYGHVNQWPCTFQKHFGTLRHIGLEFLDNVNWGGRLAHADRNNAQLVKALAKSCLQLRSFAFYVLTNPSYGPWTPFHFDYLNIMVSLDLTAHALSLLREHVDTLSIVAYGRDDAQEKLRSQIAEEPEWREHILDDWPRVTMSRRHHERLLRRRDFLPMEQIREWSTYRSRRNDTSQRMWLER</sequence>
<proteinExistence type="predicted"/>
<dbReference type="InterPro" id="IPR038883">
    <property type="entry name" value="AN11006-like"/>
</dbReference>
<evidence type="ECO:0000313" key="2">
    <source>
        <dbReference type="Proteomes" id="UP001590950"/>
    </source>
</evidence>
<dbReference type="EMBL" id="JBEFKJ010000045">
    <property type="protein sequence ID" value="KAL2037054.1"/>
    <property type="molecule type" value="Genomic_DNA"/>
</dbReference>
<dbReference type="Proteomes" id="UP001590950">
    <property type="component" value="Unassembled WGS sequence"/>
</dbReference>